<protein>
    <submittedName>
        <fullName evidence="1">Uncharacterized protein</fullName>
    </submittedName>
</protein>
<proteinExistence type="predicted"/>
<reference evidence="1" key="1">
    <citation type="submission" date="2019-08" db="EMBL/GenBank/DDBJ databases">
        <authorList>
            <person name="Kucharzyk K."/>
            <person name="Murdoch R.W."/>
            <person name="Higgins S."/>
            <person name="Loffler F."/>
        </authorList>
    </citation>
    <scope>NUCLEOTIDE SEQUENCE</scope>
</reference>
<comment type="caution">
    <text evidence="1">The sequence shown here is derived from an EMBL/GenBank/DDBJ whole genome shotgun (WGS) entry which is preliminary data.</text>
</comment>
<name>A0A645JIP1_9ZZZZ</name>
<dbReference type="EMBL" id="VSSQ01142294">
    <property type="protein sequence ID" value="MPN63217.1"/>
    <property type="molecule type" value="Genomic_DNA"/>
</dbReference>
<organism evidence="1">
    <name type="scientific">bioreactor metagenome</name>
    <dbReference type="NCBI Taxonomy" id="1076179"/>
    <lineage>
        <taxon>unclassified sequences</taxon>
        <taxon>metagenomes</taxon>
        <taxon>ecological metagenomes</taxon>
    </lineage>
</organism>
<sequence>MVELVAIEVEAANQRADCTRMCVDRQQGCLHFWKLNEFPALFAIIANAHDGAAPDPSCLGRLVVQHRGGKLDAVAGQCQGFTSAEYLDFTRRCFEDDSGKQVVEIARFAQCFF</sequence>
<evidence type="ECO:0000313" key="1">
    <source>
        <dbReference type="EMBL" id="MPN63217.1"/>
    </source>
</evidence>
<dbReference type="AlphaFoldDB" id="A0A645JIP1"/>
<gene>
    <name evidence="1" type="ORF">SDC9_210974</name>
</gene>
<accession>A0A645JIP1</accession>